<keyword evidence="3" id="KW-0963">Cytoplasm</keyword>
<keyword evidence="6" id="KW-0067">ATP-binding</keyword>
<organism evidence="13 14">
    <name type="scientific">Tetragenococcus muriaticus PMC-11-5</name>
    <dbReference type="NCBI Taxonomy" id="1302649"/>
    <lineage>
        <taxon>Bacteria</taxon>
        <taxon>Bacillati</taxon>
        <taxon>Bacillota</taxon>
        <taxon>Bacilli</taxon>
        <taxon>Lactobacillales</taxon>
        <taxon>Enterococcaceae</taxon>
        <taxon>Tetragenococcus</taxon>
    </lineage>
</organism>
<evidence type="ECO:0000256" key="9">
    <source>
        <dbReference type="ARBA" id="ARBA00047469"/>
    </source>
</evidence>
<reference evidence="13 14" key="1">
    <citation type="submission" date="2014-08" db="EMBL/GenBank/DDBJ databases">
        <title>Genome sequence of Tetragenococcus muriaticus.</title>
        <authorList>
            <person name="Chuea-nongthon C."/>
            <person name="Rodtong S."/>
            <person name="Yongsawatdigul J."/>
            <person name="Steele J.L."/>
            <person name="Liu X.-y."/>
            <person name="Speers J."/>
            <person name="Glasner J.D."/>
            <person name="Neeno-Eckwall E.C."/>
        </authorList>
    </citation>
    <scope>NUCLEOTIDE SEQUENCE [LARGE SCALE GENOMIC DNA]</scope>
    <source>
        <strain evidence="13 14">PMC-11-5</strain>
    </source>
</reference>
<dbReference type="PANTHER" id="PTHR43740">
    <property type="entry name" value="LEUCYL-TRNA SYNTHETASE"/>
    <property type="match status" value="1"/>
</dbReference>
<gene>
    <name evidence="13" type="ORF">TMUPMC115_0138</name>
</gene>
<dbReference type="Gene3D" id="3.10.20.590">
    <property type="match status" value="1"/>
</dbReference>
<dbReference type="PATRIC" id="fig|1302649.3.peg.139"/>
<protein>
    <recommendedName>
        <fullName evidence="2">leucine--tRNA ligase</fullName>
        <ecNumber evidence="2">6.1.1.4</ecNumber>
    </recommendedName>
</protein>
<dbReference type="InterPro" id="IPR002302">
    <property type="entry name" value="Leu-tRNA-ligase"/>
</dbReference>
<dbReference type="RefSeq" id="WP_414625624.1">
    <property type="nucleotide sequence ID" value="NZ_JPVU01000022.1"/>
</dbReference>
<evidence type="ECO:0000259" key="11">
    <source>
        <dbReference type="Pfam" id="PF00133"/>
    </source>
</evidence>
<sequence length="283" mass="31951">MPVDVYIGGAEHAVLHLLYARFWHKFLYDIGVVPTKEPFQKLYNQGMILGTNSEKMSKSRGNVINPDDVIEQYGADTLRLYEMFMGPLDASVAWSENGLEGSRKFLDRVWRLCVDESGKMRDRITTINDGSLTKVYNQTVKKVTEDFENLRFNTGISQLMVFVNEANKVDSLYYDYVAGLVQLLAPVAPHLGEELWAILGNEGGISYVPWPTYDESALQEEQVEVILQINGKVRAKVQASAEASKEDLEELARNNPNIQEHLTDKTIRKVIVVPNKIVNIVAN</sequence>
<dbReference type="PRINTS" id="PR00985">
    <property type="entry name" value="TRNASYNTHLEU"/>
</dbReference>
<evidence type="ECO:0000256" key="5">
    <source>
        <dbReference type="ARBA" id="ARBA00022741"/>
    </source>
</evidence>
<keyword evidence="4 13" id="KW-0436">Ligase</keyword>
<dbReference type="GO" id="GO:0004823">
    <property type="term" value="F:leucine-tRNA ligase activity"/>
    <property type="evidence" value="ECO:0007669"/>
    <property type="project" value="UniProtKB-EC"/>
</dbReference>
<evidence type="ECO:0000256" key="10">
    <source>
        <dbReference type="SAM" id="Coils"/>
    </source>
</evidence>
<keyword evidence="8 13" id="KW-0030">Aminoacyl-tRNA synthetase</keyword>
<evidence type="ECO:0000256" key="7">
    <source>
        <dbReference type="ARBA" id="ARBA00022917"/>
    </source>
</evidence>
<evidence type="ECO:0000256" key="3">
    <source>
        <dbReference type="ARBA" id="ARBA00022490"/>
    </source>
</evidence>
<comment type="catalytic activity">
    <reaction evidence="9">
        <text>tRNA(Leu) + L-leucine + ATP = L-leucyl-tRNA(Leu) + AMP + diphosphate</text>
        <dbReference type="Rhea" id="RHEA:11688"/>
        <dbReference type="Rhea" id="RHEA-COMP:9613"/>
        <dbReference type="Rhea" id="RHEA-COMP:9622"/>
        <dbReference type="ChEBI" id="CHEBI:30616"/>
        <dbReference type="ChEBI" id="CHEBI:33019"/>
        <dbReference type="ChEBI" id="CHEBI:57427"/>
        <dbReference type="ChEBI" id="CHEBI:78442"/>
        <dbReference type="ChEBI" id="CHEBI:78494"/>
        <dbReference type="ChEBI" id="CHEBI:456215"/>
        <dbReference type="EC" id="6.1.1.4"/>
    </reaction>
</comment>
<evidence type="ECO:0000256" key="2">
    <source>
        <dbReference type="ARBA" id="ARBA00013164"/>
    </source>
</evidence>
<keyword evidence="7" id="KW-0648">Protein biosynthesis</keyword>
<dbReference type="GO" id="GO:0006429">
    <property type="term" value="P:leucyl-tRNA aminoacylation"/>
    <property type="evidence" value="ECO:0007669"/>
    <property type="project" value="InterPro"/>
</dbReference>
<dbReference type="InterPro" id="IPR002300">
    <property type="entry name" value="aa-tRNA-synth_Ia"/>
</dbReference>
<evidence type="ECO:0000256" key="6">
    <source>
        <dbReference type="ARBA" id="ARBA00022840"/>
    </source>
</evidence>
<feature type="coiled-coil region" evidence="10">
    <location>
        <begin position="234"/>
        <end position="261"/>
    </location>
</feature>
<dbReference type="GO" id="GO:0005829">
    <property type="term" value="C:cytosol"/>
    <property type="evidence" value="ECO:0007669"/>
    <property type="project" value="TreeGrafter"/>
</dbReference>
<dbReference type="InterPro" id="IPR013155">
    <property type="entry name" value="M/V/L/I-tRNA-synth_anticd-bd"/>
</dbReference>
<dbReference type="AlphaFoldDB" id="A0A091C9W2"/>
<evidence type="ECO:0000259" key="12">
    <source>
        <dbReference type="Pfam" id="PF08264"/>
    </source>
</evidence>
<dbReference type="Pfam" id="PF00133">
    <property type="entry name" value="tRNA-synt_1"/>
    <property type="match status" value="1"/>
</dbReference>
<dbReference type="Pfam" id="PF08264">
    <property type="entry name" value="Anticodon_1"/>
    <property type="match status" value="1"/>
</dbReference>
<dbReference type="Gene3D" id="1.10.730.10">
    <property type="entry name" value="Isoleucyl-tRNA Synthetase, Domain 1"/>
    <property type="match status" value="1"/>
</dbReference>
<proteinExistence type="inferred from homology"/>
<evidence type="ECO:0000256" key="8">
    <source>
        <dbReference type="ARBA" id="ARBA00023146"/>
    </source>
</evidence>
<comment type="similarity">
    <text evidence="1">Belongs to the class-I aminoacyl-tRNA synthetase family.</text>
</comment>
<evidence type="ECO:0000256" key="4">
    <source>
        <dbReference type="ARBA" id="ARBA00022598"/>
    </source>
</evidence>
<keyword evidence="10" id="KW-0175">Coiled coil</keyword>
<evidence type="ECO:0000256" key="1">
    <source>
        <dbReference type="ARBA" id="ARBA00005594"/>
    </source>
</evidence>
<evidence type="ECO:0000313" key="13">
    <source>
        <dbReference type="EMBL" id="KFN93680.1"/>
    </source>
</evidence>
<name>A0A091C9W2_9ENTE</name>
<feature type="domain" description="Methionyl/Valyl/Leucyl/Isoleucyl-tRNA synthetase anticodon-binding" evidence="12">
    <location>
        <begin position="132"/>
        <end position="244"/>
    </location>
</feature>
<dbReference type="EMBL" id="JPVU01000022">
    <property type="protein sequence ID" value="KFN93680.1"/>
    <property type="molecule type" value="Genomic_DNA"/>
</dbReference>
<dbReference type="Gene3D" id="3.40.50.620">
    <property type="entry name" value="HUPs"/>
    <property type="match status" value="1"/>
</dbReference>
<keyword evidence="5" id="KW-0547">Nucleotide-binding</keyword>
<dbReference type="SUPFAM" id="SSF52374">
    <property type="entry name" value="Nucleotidylyl transferase"/>
    <property type="match status" value="1"/>
</dbReference>
<comment type="caution">
    <text evidence="13">The sequence shown here is derived from an EMBL/GenBank/DDBJ whole genome shotgun (WGS) entry which is preliminary data.</text>
</comment>
<dbReference type="CDD" id="cd07958">
    <property type="entry name" value="Anticodon_Ia_Leu_BEm"/>
    <property type="match status" value="1"/>
</dbReference>
<dbReference type="Proteomes" id="UP000029380">
    <property type="component" value="Unassembled WGS sequence"/>
</dbReference>
<dbReference type="GO" id="GO:0005524">
    <property type="term" value="F:ATP binding"/>
    <property type="evidence" value="ECO:0007669"/>
    <property type="project" value="UniProtKB-KW"/>
</dbReference>
<dbReference type="PANTHER" id="PTHR43740:SF2">
    <property type="entry name" value="LEUCINE--TRNA LIGASE, MITOCHONDRIAL"/>
    <property type="match status" value="1"/>
</dbReference>
<dbReference type="FunFam" id="3.10.20.590:FF:000001">
    <property type="entry name" value="Leucine--tRNA ligase"/>
    <property type="match status" value="1"/>
</dbReference>
<dbReference type="FunFam" id="1.10.730.10:FF:000011">
    <property type="entry name" value="Leucine--tRNA ligase chloroplastic/mitochondrial"/>
    <property type="match status" value="1"/>
</dbReference>
<evidence type="ECO:0000313" key="14">
    <source>
        <dbReference type="Proteomes" id="UP000029380"/>
    </source>
</evidence>
<dbReference type="InterPro" id="IPR009080">
    <property type="entry name" value="tRNAsynth_Ia_anticodon-bd"/>
</dbReference>
<dbReference type="InterPro" id="IPR014729">
    <property type="entry name" value="Rossmann-like_a/b/a_fold"/>
</dbReference>
<accession>A0A091C9W2</accession>
<feature type="domain" description="Aminoacyl-tRNA synthetase class Ia" evidence="11">
    <location>
        <begin position="21"/>
        <end position="83"/>
    </location>
</feature>
<dbReference type="SUPFAM" id="SSF47323">
    <property type="entry name" value="Anticodon-binding domain of a subclass of class I aminoacyl-tRNA synthetases"/>
    <property type="match status" value="1"/>
</dbReference>
<dbReference type="EC" id="6.1.1.4" evidence="2"/>